<feature type="domain" description="Phospholipid/glycerol acyltransferase" evidence="2">
    <location>
        <begin position="132"/>
        <end position="246"/>
    </location>
</feature>
<evidence type="ECO:0000256" key="1">
    <source>
        <dbReference type="SAM" id="Phobius"/>
    </source>
</evidence>
<gene>
    <name evidence="3" type="ORF">OKIOD_LOCUS10715</name>
</gene>
<dbReference type="EMBL" id="OU015566">
    <property type="protein sequence ID" value="CAG5105237.1"/>
    <property type="molecule type" value="Genomic_DNA"/>
</dbReference>
<evidence type="ECO:0000313" key="4">
    <source>
        <dbReference type="Proteomes" id="UP001158576"/>
    </source>
</evidence>
<reference evidence="3 4" key="1">
    <citation type="submission" date="2021-04" db="EMBL/GenBank/DDBJ databases">
        <authorList>
            <person name="Bliznina A."/>
        </authorList>
    </citation>
    <scope>NUCLEOTIDE SEQUENCE [LARGE SCALE GENOMIC DNA]</scope>
</reference>
<accession>A0ABN7SVT3</accession>
<keyword evidence="1" id="KW-0812">Transmembrane</keyword>
<keyword evidence="1" id="KW-1133">Transmembrane helix</keyword>
<keyword evidence="4" id="KW-1185">Reference proteome</keyword>
<evidence type="ECO:0000313" key="3">
    <source>
        <dbReference type="EMBL" id="CAG5105237.1"/>
    </source>
</evidence>
<proteinExistence type="predicted"/>
<organism evidence="3 4">
    <name type="scientific">Oikopleura dioica</name>
    <name type="common">Tunicate</name>
    <dbReference type="NCBI Taxonomy" id="34765"/>
    <lineage>
        <taxon>Eukaryota</taxon>
        <taxon>Metazoa</taxon>
        <taxon>Chordata</taxon>
        <taxon>Tunicata</taxon>
        <taxon>Appendicularia</taxon>
        <taxon>Copelata</taxon>
        <taxon>Oikopleuridae</taxon>
        <taxon>Oikopleura</taxon>
    </lineage>
</organism>
<evidence type="ECO:0000259" key="2">
    <source>
        <dbReference type="Pfam" id="PF01553"/>
    </source>
</evidence>
<dbReference type="PANTHER" id="PTHR22753">
    <property type="entry name" value="TRANSMEMBRANE PROTEIN 68"/>
    <property type="match status" value="1"/>
</dbReference>
<dbReference type="PANTHER" id="PTHR22753:SF14">
    <property type="entry name" value="MONOACYLGLYCEROL_DIACYLGLYCEROL O-ACYLTRANSFERASE"/>
    <property type="match status" value="1"/>
</dbReference>
<sequence>MSGKICAEVFYEFWPWVSTIAVLSVDKFTGFFDWLFARAERLKILDIRNYVMNSFLILYIILPALFIIYIYLSVLALHLYRWHRGQLLNVVRRDDTPLRKFVNVICYCWSVHARLWHSYEVIGFENIIKLQQQNKGLLIVYYHGALPIDVYYLNSWSHVNHSIALRPVVDHFMFKLPGFRLLLDAFGATYGPRSRLEELLSDGEIVIVSPGGVREALHSKHYQQIWGKRDGFAKCASAAQVPIVPMFTENVRQAFDFPDRFKGATMRRLYEYTRLPISLLFGGFPVKLKTYIGDPIETIGKTVDEIRMETQYAIEDLIKKHQCYRNDWWTGLLFSLKQRLVN</sequence>
<dbReference type="CDD" id="cd07987">
    <property type="entry name" value="LPLAT_MGAT-like"/>
    <property type="match status" value="1"/>
</dbReference>
<dbReference type="Pfam" id="PF01553">
    <property type="entry name" value="Acyltransferase"/>
    <property type="match status" value="1"/>
</dbReference>
<feature type="transmembrane region" description="Helical" evidence="1">
    <location>
        <begin position="13"/>
        <end position="36"/>
    </location>
</feature>
<dbReference type="InterPro" id="IPR002123">
    <property type="entry name" value="Plipid/glycerol_acylTrfase"/>
</dbReference>
<feature type="transmembrane region" description="Helical" evidence="1">
    <location>
        <begin position="56"/>
        <end position="80"/>
    </location>
</feature>
<dbReference type="Proteomes" id="UP001158576">
    <property type="component" value="Chromosome 1"/>
</dbReference>
<keyword evidence="1" id="KW-0472">Membrane</keyword>
<name>A0ABN7SVT3_OIKDI</name>
<protein>
    <submittedName>
        <fullName evidence="3">Oidioi.mRNA.OKI2018_I69.chr1.g1950.t1.cds</fullName>
    </submittedName>
</protein>